<dbReference type="GO" id="GO:0046983">
    <property type="term" value="F:protein dimerization activity"/>
    <property type="evidence" value="ECO:0007669"/>
    <property type="project" value="InterPro"/>
</dbReference>
<dbReference type="SUPFAM" id="SSF53098">
    <property type="entry name" value="Ribonuclease H-like"/>
    <property type="match status" value="1"/>
</dbReference>
<reference evidence="10" key="1">
    <citation type="submission" date="2025-08" db="UniProtKB">
        <authorList>
            <consortium name="Ensembl"/>
        </authorList>
    </citation>
    <scope>IDENTIFICATION</scope>
</reference>
<evidence type="ECO:0000259" key="9">
    <source>
        <dbReference type="PROSITE" id="PS50808"/>
    </source>
</evidence>
<keyword evidence="2" id="KW-0479">Metal-binding</keyword>
<reference evidence="10" key="2">
    <citation type="submission" date="2025-09" db="UniProtKB">
        <authorList>
            <consortium name="Ensembl"/>
        </authorList>
    </citation>
    <scope>IDENTIFICATION</scope>
</reference>
<evidence type="ECO:0000256" key="3">
    <source>
        <dbReference type="ARBA" id="ARBA00022771"/>
    </source>
</evidence>
<dbReference type="Pfam" id="PF05699">
    <property type="entry name" value="Dimer_Tnp_hAT"/>
    <property type="match status" value="1"/>
</dbReference>
<feature type="domain" description="BED-type" evidence="9">
    <location>
        <begin position="161"/>
        <end position="218"/>
    </location>
</feature>
<proteinExistence type="predicted"/>
<dbReference type="PANTHER" id="PTHR47241">
    <property type="entry name" value="FINGER PROTEIN, PUTATIVE-RELATED"/>
    <property type="match status" value="1"/>
</dbReference>
<accession>A0A8C8SGU9</accession>
<evidence type="ECO:0000256" key="8">
    <source>
        <dbReference type="SAM" id="MobiDB-lite"/>
    </source>
</evidence>
<name>A0A8C8SGU9_9SAUR</name>
<dbReference type="SMART" id="SM00614">
    <property type="entry name" value="ZnF_BED"/>
    <property type="match status" value="2"/>
</dbReference>
<feature type="compositionally biased region" description="Acidic residues" evidence="8">
    <location>
        <begin position="454"/>
        <end position="463"/>
    </location>
</feature>
<dbReference type="Pfam" id="PF02892">
    <property type="entry name" value="zf-BED"/>
    <property type="match status" value="2"/>
</dbReference>
<dbReference type="InterPro" id="IPR036236">
    <property type="entry name" value="Znf_C2H2_sf"/>
</dbReference>
<dbReference type="GO" id="GO:0003677">
    <property type="term" value="F:DNA binding"/>
    <property type="evidence" value="ECO:0007669"/>
    <property type="project" value="UniProtKB-KW"/>
</dbReference>
<dbReference type="InterPro" id="IPR052865">
    <property type="entry name" value="Zinc_finger_BED"/>
</dbReference>
<evidence type="ECO:0000313" key="10">
    <source>
        <dbReference type="Ensembl" id="ENSPCEP00000020406.1"/>
    </source>
</evidence>
<evidence type="ECO:0000256" key="7">
    <source>
        <dbReference type="PROSITE-ProRule" id="PRU00027"/>
    </source>
</evidence>
<dbReference type="GO" id="GO:0006357">
    <property type="term" value="P:regulation of transcription by RNA polymerase II"/>
    <property type="evidence" value="ECO:0007669"/>
    <property type="project" value="TreeGrafter"/>
</dbReference>
<feature type="domain" description="BED-type" evidence="9">
    <location>
        <begin position="374"/>
        <end position="431"/>
    </location>
</feature>
<evidence type="ECO:0000256" key="6">
    <source>
        <dbReference type="ARBA" id="ARBA00023242"/>
    </source>
</evidence>
<evidence type="ECO:0000256" key="4">
    <source>
        <dbReference type="ARBA" id="ARBA00022833"/>
    </source>
</evidence>
<keyword evidence="5" id="KW-0238">DNA-binding</keyword>
<organism evidence="10 11">
    <name type="scientific">Pelusios castaneus</name>
    <name type="common">West African mud turtle</name>
    <dbReference type="NCBI Taxonomy" id="367368"/>
    <lineage>
        <taxon>Eukaryota</taxon>
        <taxon>Metazoa</taxon>
        <taxon>Chordata</taxon>
        <taxon>Craniata</taxon>
        <taxon>Vertebrata</taxon>
        <taxon>Euteleostomi</taxon>
        <taxon>Archelosauria</taxon>
        <taxon>Testudinata</taxon>
        <taxon>Testudines</taxon>
        <taxon>Pleurodira</taxon>
        <taxon>Pelomedusidae</taxon>
        <taxon>Pelusios</taxon>
    </lineage>
</organism>
<keyword evidence="11" id="KW-1185">Reference proteome</keyword>
<comment type="subcellular location">
    <subcellularLocation>
        <location evidence="1">Nucleus</location>
    </subcellularLocation>
</comment>
<feature type="region of interest" description="Disordered" evidence="8">
    <location>
        <begin position="1"/>
        <end position="23"/>
    </location>
</feature>
<dbReference type="Ensembl" id="ENSPCET00000021105.1">
    <property type="protein sequence ID" value="ENSPCEP00000020406.1"/>
    <property type="gene ID" value="ENSPCEG00000015779.1"/>
</dbReference>
<keyword evidence="4" id="KW-0862">Zinc</keyword>
<dbReference type="Proteomes" id="UP000694393">
    <property type="component" value="Unplaced"/>
</dbReference>
<keyword evidence="6" id="KW-0539">Nucleus</keyword>
<dbReference type="AlphaFoldDB" id="A0A8C8SGU9"/>
<dbReference type="PANTHER" id="PTHR47241:SF1">
    <property type="entry name" value="BED-TYPE DOMAIN-CONTAINING PROTEIN"/>
    <property type="match status" value="1"/>
</dbReference>
<keyword evidence="3 7" id="KW-0863">Zinc-finger</keyword>
<evidence type="ECO:0000313" key="11">
    <source>
        <dbReference type="Proteomes" id="UP000694393"/>
    </source>
</evidence>
<feature type="region of interest" description="Disordered" evidence="8">
    <location>
        <begin position="938"/>
        <end position="977"/>
    </location>
</feature>
<dbReference type="InterPro" id="IPR003656">
    <property type="entry name" value="Znf_BED"/>
</dbReference>
<evidence type="ECO:0000256" key="1">
    <source>
        <dbReference type="ARBA" id="ARBA00004123"/>
    </source>
</evidence>
<feature type="compositionally biased region" description="Polar residues" evidence="8">
    <location>
        <begin position="251"/>
        <end position="263"/>
    </location>
</feature>
<dbReference type="InterPro" id="IPR008906">
    <property type="entry name" value="HATC_C_dom"/>
</dbReference>
<dbReference type="GO" id="GO:0008270">
    <property type="term" value="F:zinc ion binding"/>
    <property type="evidence" value="ECO:0007669"/>
    <property type="project" value="UniProtKB-KW"/>
</dbReference>
<protein>
    <recommendedName>
        <fullName evidence="9">BED-type domain-containing protein</fullName>
    </recommendedName>
</protein>
<evidence type="ECO:0000256" key="2">
    <source>
        <dbReference type="ARBA" id="ARBA00022723"/>
    </source>
</evidence>
<feature type="compositionally biased region" description="Low complexity" evidence="8">
    <location>
        <begin position="943"/>
        <end position="955"/>
    </location>
</feature>
<dbReference type="GO" id="GO:0005634">
    <property type="term" value="C:nucleus"/>
    <property type="evidence" value="ECO:0007669"/>
    <property type="project" value="UniProtKB-SubCell"/>
</dbReference>
<feature type="compositionally biased region" description="Basic residues" evidence="8">
    <location>
        <begin position="319"/>
        <end position="329"/>
    </location>
</feature>
<feature type="region of interest" description="Disordered" evidence="8">
    <location>
        <begin position="244"/>
        <end position="335"/>
    </location>
</feature>
<dbReference type="InterPro" id="IPR012337">
    <property type="entry name" value="RNaseH-like_sf"/>
</dbReference>
<feature type="region of interest" description="Disordered" evidence="8">
    <location>
        <begin position="113"/>
        <end position="132"/>
    </location>
</feature>
<dbReference type="SUPFAM" id="SSF57667">
    <property type="entry name" value="beta-beta-alpha zinc fingers"/>
    <property type="match status" value="2"/>
</dbReference>
<feature type="region of interest" description="Disordered" evidence="8">
    <location>
        <begin position="422"/>
        <end position="533"/>
    </location>
</feature>
<sequence length="1132" mass="124142">MLQEKKTKLRKKRKISSSATPGSGICATLPRAATEQTDHAMAAFPFAVAGASETHLRHMPLGSGHEYVPEIEIKLEFSDEEEEERVERQKGGALGLVTAYGEGSHEKRKAELFPEGQGSQSRVTEDWQAPSSVRGMNQALRKGWAARHATPPAFKRTRRRKTTSEVWQFFSPDARDPCRAICILCQASVGRGKLRGHCNTTALTRHLASKHPLEWERRKRAGGRALEQNKEVVEKEELVAKGFPRFGTGRTLGSSTQPLSEVSHSAPRFLSMISESSEEEEEEGHGRASTTDTDFFPESSGEESSESSKAEVLPPQGRGRCRKGRKGRKGNVEQPKLDLTIPHLEMLVGPADPRSRRLSLPNHPLLPLGTKRRRSTSAVWQFFYIDCNNISQAICTLCQASISRGKLGSHLGTSALKRHLEGKHPLEWRQGRAVGASATPRSSTQARRLRGGQAEDEEDEPMDDVILTSPAALDSPKSPCASPGGPMGPVGSSQESKTSAGHKEKALPPSRTHATLTGRGRDASGKYTPSHPRAQAWHRGITELLCGMALPCSFVSAKPFHHFMAQADPRYRVPSPAFFSRKAVPQLCQAIGLGIALELQQAEVCHVHLSAHVWAHGPAGEHLVLAAHWLTPHSAQARHRPCSWRRQAVLCVQALRKEQAVADVQQVLAEQVNLWLAPNSLSPGFLVSGGSPGVERAAKDGGHTHLPCLAHCLSQLVQAFLDHHHSIEGMLGTARAICAHFSCSPEARRGLEELQRQQGLAPRRLKQEATASWDSTYYMLERLQELQPAVQEYVGKHQLDDAGLALSANQWKLLGSMVALLQPFEMAVREASAAHALLSQVLPQVRYLHIFLRQICLHFQSQGGEEAGPAVCLAESLALQLSMDPCLSEMFRRQEYVLATLLDPRFKGTIDAILPPGSDLDHWKKLLVQKVKELMASATGCPSSSRDAQASRASSMDVVQPQEAERGPGQPYGAWGPGRKSSVVLPLIQKEKTLIEHLESVGLLASKDCGASLPTESLSACVMVDRYLCDTQTVGAQDHVLGYWEKRQWLWPALAKLASLYLSCPPSAAFLERIFSAPDSPFSTERRPPDWESLESLVFLRANLGNFPSYPRLPFICSEEDSAGTSSGEERT</sequence>
<evidence type="ECO:0000256" key="5">
    <source>
        <dbReference type="ARBA" id="ARBA00023125"/>
    </source>
</evidence>
<dbReference type="PROSITE" id="PS50808">
    <property type="entry name" value="ZF_BED"/>
    <property type="match status" value="2"/>
</dbReference>